<evidence type="ECO:0000256" key="10">
    <source>
        <dbReference type="ARBA" id="ARBA00024004"/>
    </source>
</evidence>
<comment type="pathway">
    <text evidence="2">Protein modification; protein ubiquitination.</text>
</comment>
<comment type="function">
    <text evidence="10">E3 ubiquitin-protein ligase that mediates ubiquitination and subsequent proteasomal degradation of target proteins. E3 ubiquitin ligases accept ubiquitin from an E2 ubiquitin-conjugating enzyme in the form of a thioester and then directly transfers the ubiquitin to targeted substrates. It probably triggers the ubiquitin-mediated degradation of different substrates.</text>
</comment>
<dbReference type="UniPathway" id="UPA00143"/>
<dbReference type="GO" id="GO:0008270">
    <property type="term" value="F:zinc ion binding"/>
    <property type="evidence" value="ECO:0007669"/>
    <property type="project" value="UniProtKB-KW"/>
</dbReference>
<evidence type="ECO:0000256" key="11">
    <source>
        <dbReference type="PROSITE-ProRule" id="PRU00455"/>
    </source>
</evidence>
<dbReference type="Pfam" id="PF21361">
    <property type="entry name" value="Sina_ZnF"/>
    <property type="match status" value="1"/>
</dbReference>
<dbReference type="EC" id="2.3.2.27" evidence="4"/>
<dbReference type="PANTHER" id="PTHR46632:SF3">
    <property type="entry name" value="E3 UBIQUITIN-PROTEIN LIGASE SINA-LIKE 7-RELATED"/>
    <property type="match status" value="1"/>
</dbReference>
<gene>
    <name evidence="14" type="ORF">MERR_LOCUS42903</name>
</gene>
<evidence type="ECO:0000256" key="9">
    <source>
        <dbReference type="ARBA" id="ARBA00022833"/>
    </source>
</evidence>
<evidence type="ECO:0000256" key="4">
    <source>
        <dbReference type="ARBA" id="ARBA00012483"/>
    </source>
</evidence>
<dbReference type="Gene3D" id="3.30.40.10">
    <property type="entry name" value="Zinc/RING finger domain, C3HC4 (zinc finger)"/>
    <property type="match status" value="1"/>
</dbReference>
<dbReference type="SUPFAM" id="SSF57850">
    <property type="entry name" value="RING/U-box"/>
    <property type="match status" value="1"/>
</dbReference>
<evidence type="ECO:0000256" key="7">
    <source>
        <dbReference type="ARBA" id="ARBA00022771"/>
    </source>
</evidence>
<evidence type="ECO:0000256" key="3">
    <source>
        <dbReference type="ARBA" id="ARBA00009119"/>
    </source>
</evidence>
<evidence type="ECO:0000259" key="13">
    <source>
        <dbReference type="PROSITE" id="PS51081"/>
    </source>
</evidence>
<dbReference type="InterPro" id="IPR013010">
    <property type="entry name" value="Znf_SIAH"/>
</dbReference>
<dbReference type="InterPro" id="IPR044286">
    <property type="entry name" value="SINL_plant"/>
</dbReference>
<reference evidence="14" key="1">
    <citation type="submission" date="2020-01" db="EMBL/GenBank/DDBJ databases">
        <authorList>
            <person name="Mishra B."/>
        </authorList>
    </citation>
    <scope>NUCLEOTIDE SEQUENCE [LARGE SCALE GENOMIC DNA]</scope>
</reference>
<protein>
    <recommendedName>
        <fullName evidence="4">RING-type E3 ubiquitin transferase</fullName>
        <ecNumber evidence="4">2.3.2.27</ecNumber>
    </recommendedName>
</protein>
<dbReference type="SUPFAM" id="SSF49599">
    <property type="entry name" value="TRAF domain-like"/>
    <property type="match status" value="1"/>
</dbReference>
<sequence length="267" mass="29745">MVGASVSEEGNGSSGILPRKRRSATMLGLDVLDCPICNEALTIPIFQCDNGHLVCSSCCPKLRNKCPSCALPVGNIRNRAMETVVESIFVSCRNSELGCKWKSPYGNESAHEKQCNFSPCSCPVQDCDYTGSVYDINDHYIDHDEIWLLNDFSRGRSFTVCMNISDKILISREASTRSLFPVQCFREPCGVYVTVSCIAPPSPEAKRFSYDVSYTTSDGHTVVYKSPEVKRVLEVSYETPQDNFMLIPHNLLRGDLLELKLCISELK</sequence>
<keyword evidence="8" id="KW-0833">Ubl conjugation pathway</keyword>
<dbReference type="AlphaFoldDB" id="A0A6D2KTJ9"/>
<feature type="domain" description="RING-type" evidence="12">
    <location>
        <begin position="34"/>
        <end position="69"/>
    </location>
</feature>
<dbReference type="PROSITE" id="PS51081">
    <property type="entry name" value="ZF_SIAH"/>
    <property type="match status" value="1"/>
</dbReference>
<name>A0A6D2KTJ9_9BRAS</name>
<keyword evidence="6" id="KW-0479">Metal-binding</keyword>
<keyword evidence="15" id="KW-1185">Reference proteome</keyword>
<dbReference type="CDD" id="cd16571">
    <property type="entry name" value="RING-HC_SIAHs"/>
    <property type="match status" value="1"/>
</dbReference>
<evidence type="ECO:0000313" key="15">
    <source>
        <dbReference type="Proteomes" id="UP000467841"/>
    </source>
</evidence>
<organism evidence="14 15">
    <name type="scientific">Microthlaspi erraticum</name>
    <dbReference type="NCBI Taxonomy" id="1685480"/>
    <lineage>
        <taxon>Eukaryota</taxon>
        <taxon>Viridiplantae</taxon>
        <taxon>Streptophyta</taxon>
        <taxon>Embryophyta</taxon>
        <taxon>Tracheophyta</taxon>
        <taxon>Spermatophyta</taxon>
        <taxon>Magnoliopsida</taxon>
        <taxon>eudicotyledons</taxon>
        <taxon>Gunneridae</taxon>
        <taxon>Pentapetalae</taxon>
        <taxon>rosids</taxon>
        <taxon>malvids</taxon>
        <taxon>Brassicales</taxon>
        <taxon>Brassicaceae</taxon>
        <taxon>Coluteocarpeae</taxon>
        <taxon>Microthlaspi</taxon>
    </lineage>
</organism>
<dbReference type="PROSITE" id="PS50089">
    <property type="entry name" value="ZF_RING_2"/>
    <property type="match status" value="1"/>
</dbReference>
<proteinExistence type="inferred from homology"/>
<keyword evidence="9" id="KW-0862">Zinc</keyword>
<dbReference type="Proteomes" id="UP000467841">
    <property type="component" value="Unassembled WGS sequence"/>
</dbReference>
<dbReference type="GO" id="GO:0016567">
    <property type="term" value="P:protein ubiquitination"/>
    <property type="evidence" value="ECO:0007669"/>
    <property type="project" value="UniProtKB-UniPathway"/>
</dbReference>
<feature type="domain" description="SIAH-type" evidence="13">
    <location>
        <begin position="87"/>
        <end position="145"/>
    </location>
</feature>
<comment type="similarity">
    <text evidence="3">Belongs to the SINA (Seven in absentia) family.</text>
</comment>
<dbReference type="OrthoDB" id="4788989at2759"/>
<accession>A0A6D2KTJ9</accession>
<keyword evidence="5" id="KW-0808">Transferase</keyword>
<dbReference type="EMBL" id="CACVBM020001607">
    <property type="protein sequence ID" value="CAA7055667.1"/>
    <property type="molecule type" value="Genomic_DNA"/>
</dbReference>
<keyword evidence="7 11" id="KW-0863">Zinc-finger</keyword>
<evidence type="ECO:0000256" key="6">
    <source>
        <dbReference type="ARBA" id="ARBA00022723"/>
    </source>
</evidence>
<evidence type="ECO:0000259" key="12">
    <source>
        <dbReference type="PROSITE" id="PS50089"/>
    </source>
</evidence>
<comment type="catalytic activity">
    <reaction evidence="1">
        <text>S-ubiquitinyl-[E2 ubiquitin-conjugating enzyme]-L-cysteine + [acceptor protein]-L-lysine = [E2 ubiquitin-conjugating enzyme]-L-cysteine + N(6)-ubiquitinyl-[acceptor protein]-L-lysine.</text>
        <dbReference type="EC" id="2.3.2.27"/>
    </reaction>
</comment>
<evidence type="ECO:0000313" key="14">
    <source>
        <dbReference type="EMBL" id="CAA7055667.1"/>
    </source>
</evidence>
<dbReference type="PANTHER" id="PTHR46632">
    <property type="entry name" value="E3 UBIQUITIN-PROTEIN LIGASE SINA-LIKE 4"/>
    <property type="match status" value="1"/>
</dbReference>
<dbReference type="InterPro" id="IPR013083">
    <property type="entry name" value="Znf_RING/FYVE/PHD"/>
</dbReference>
<dbReference type="Pfam" id="PF21362">
    <property type="entry name" value="Sina_RING"/>
    <property type="match status" value="1"/>
</dbReference>
<evidence type="ECO:0000256" key="5">
    <source>
        <dbReference type="ARBA" id="ARBA00022679"/>
    </source>
</evidence>
<dbReference type="InterPro" id="IPR049548">
    <property type="entry name" value="Sina-like_RING"/>
</dbReference>
<dbReference type="InterPro" id="IPR001841">
    <property type="entry name" value="Znf_RING"/>
</dbReference>
<evidence type="ECO:0000256" key="8">
    <source>
        <dbReference type="ARBA" id="ARBA00022786"/>
    </source>
</evidence>
<evidence type="ECO:0000256" key="2">
    <source>
        <dbReference type="ARBA" id="ARBA00004906"/>
    </source>
</evidence>
<dbReference type="GO" id="GO:0061630">
    <property type="term" value="F:ubiquitin protein ligase activity"/>
    <property type="evidence" value="ECO:0007669"/>
    <property type="project" value="UniProtKB-EC"/>
</dbReference>
<comment type="caution">
    <text evidence="14">The sequence shown here is derived from an EMBL/GenBank/DDBJ whole genome shotgun (WGS) entry which is preliminary data.</text>
</comment>
<evidence type="ECO:0000256" key="1">
    <source>
        <dbReference type="ARBA" id="ARBA00000900"/>
    </source>
</evidence>